<sequence length="485" mass="56545">MVPLALWIAEQIKKGVQPVPLPPLPELLKSIYQEDRIDYRFGHIAQLFSGPPESHPPTTGDLRWQDAFKLLNRLTEAYPSVPWTMSQRQVEETAQFHEQTAREAIATTAKVRSQKSPETKIPLISGTFHQALKEYSKYRKAHFTKAGEFDGSGHYMLGMIENFQKRQPNLPLAILDFTHCQEIYDFWRNRPLNLRTNKPLSKKHCSSHIGELKRFFIWLHTSDKFAWRRPEDFDLIETKVQKLPSDRRSIHDIEIKTFSVDHLKLLYKHALPAQRLKIVWCLNCAHGAAEIGRVEWEDLFLNQPHPWTNEGLKITSDNNDSWCGLLRPKTDVVGWWWLWPETVQLIQWWKSDLQRRIKRDLKSSERIMLTDKGANLYRDSSRNAQSSFSNEWSRLRTRVAKAEGKDAIPKLPFGTLRDQFSNWLGSDQNRAVIASVALAHGIPHKGDKLLYKHYSNRPWAHLFEAQKEYRQALQPMFDEVTTPAT</sequence>
<proteinExistence type="predicted"/>
<organism evidence="1 2">
    <name type="scientific">Gimesia benthica</name>
    <dbReference type="NCBI Taxonomy" id="2608982"/>
    <lineage>
        <taxon>Bacteria</taxon>
        <taxon>Pseudomonadati</taxon>
        <taxon>Planctomycetota</taxon>
        <taxon>Planctomycetia</taxon>
        <taxon>Planctomycetales</taxon>
        <taxon>Planctomycetaceae</taxon>
        <taxon>Gimesia</taxon>
    </lineage>
</organism>
<gene>
    <name evidence="1" type="ORF">F1728_04180</name>
</gene>
<dbReference type="EMBL" id="CP043930">
    <property type="protein sequence ID" value="QGQ21935.1"/>
    <property type="molecule type" value="Genomic_DNA"/>
</dbReference>
<accession>A0A6I6A986</accession>
<dbReference type="AlphaFoldDB" id="A0A6I6A986"/>
<protein>
    <recommendedName>
        <fullName evidence="3">Core-binding (CB) domain-containing protein</fullName>
    </recommendedName>
</protein>
<reference evidence="1 2" key="1">
    <citation type="submission" date="2019-09" db="EMBL/GenBank/DDBJ databases">
        <title>Gimesia benthica sp. nov., a novel bacterium isolated from deep-sea water of the Northwest Indian Ocean.</title>
        <authorList>
            <person name="Dai X."/>
        </authorList>
    </citation>
    <scope>NUCLEOTIDE SEQUENCE [LARGE SCALE GENOMIC DNA]</scope>
    <source>
        <strain evidence="1 2">E7</strain>
    </source>
</reference>
<name>A0A6I6A986_9PLAN</name>
<dbReference type="KEGG" id="gim:F1728_04180"/>
<evidence type="ECO:0000313" key="1">
    <source>
        <dbReference type="EMBL" id="QGQ21935.1"/>
    </source>
</evidence>
<evidence type="ECO:0000313" key="2">
    <source>
        <dbReference type="Proteomes" id="UP000427281"/>
    </source>
</evidence>
<dbReference type="RefSeq" id="WP_155363027.1">
    <property type="nucleotide sequence ID" value="NZ_CP043930.1"/>
</dbReference>
<keyword evidence="2" id="KW-1185">Reference proteome</keyword>
<evidence type="ECO:0008006" key="3">
    <source>
        <dbReference type="Google" id="ProtNLM"/>
    </source>
</evidence>
<dbReference type="Proteomes" id="UP000427281">
    <property type="component" value="Chromosome"/>
</dbReference>